<keyword evidence="3" id="KW-1185">Reference proteome</keyword>
<dbReference type="EMBL" id="FNCZ01000004">
    <property type="protein sequence ID" value="SDH80212.1"/>
    <property type="molecule type" value="Genomic_DNA"/>
</dbReference>
<reference evidence="3" key="1">
    <citation type="submission" date="2016-10" db="EMBL/GenBank/DDBJ databases">
        <authorList>
            <person name="Varghese N."/>
            <person name="Submissions S."/>
        </authorList>
    </citation>
    <scope>NUCLEOTIDE SEQUENCE [LARGE SCALE GENOMIC DNA]</scope>
    <source>
        <strain evidence="3">DSM 15363</strain>
    </source>
</reference>
<accession>A0A1G8FDV2</accession>
<evidence type="ECO:0000256" key="1">
    <source>
        <dbReference type="SAM" id="Phobius"/>
    </source>
</evidence>
<evidence type="ECO:0000313" key="2">
    <source>
        <dbReference type="EMBL" id="SDH80212.1"/>
    </source>
</evidence>
<dbReference type="STRING" id="262004.SAMN04489796_104225"/>
<evidence type="ECO:0000313" key="3">
    <source>
        <dbReference type="Proteomes" id="UP000199492"/>
    </source>
</evidence>
<keyword evidence="1" id="KW-1133">Transmembrane helix</keyword>
<sequence>MNCKNCNNTLKASQKFCDECGAKIIQNRLKPKVIAQQINEQFISIDNKFLRTFIDLFRQPETVIVGYINGTRKKYIDVLQYFAISLTLAGIQVFLINTFFRDALDFTPEFAKAIENIPEKNINPMAGLNPDFFTKYQGLIYILGVPVSSLATWLVYYIFANKRFNFTEHLVLNLYYSAQIIIITAVFSILFLVTGMNYLIVSTILGLPTFIYLAYVLKHVFKEDFWNTIAKFLIVMAFYVVIYFIIIVIVFIVLLFSGYFKI</sequence>
<gene>
    <name evidence="2" type="ORF">SAMN04489796_104225</name>
</gene>
<name>A0A1G8FDV2_9FLAO</name>
<feature type="transmembrane region" description="Helical" evidence="1">
    <location>
        <begin position="229"/>
        <end position="256"/>
    </location>
</feature>
<keyword evidence="1" id="KW-0472">Membrane</keyword>
<dbReference type="RefSeq" id="WP_092468407.1">
    <property type="nucleotide sequence ID" value="NZ_FNCZ01000004.1"/>
</dbReference>
<dbReference type="InterPro" id="IPR022134">
    <property type="entry name" value="DUF3667"/>
</dbReference>
<dbReference type="OrthoDB" id="1143019at2"/>
<dbReference type="Proteomes" id="UP000199492">
    <property type="component" value="Unassembled WGS sequence"/>
</dbReference>
<dbReference type="AlphaFoldDB" id="A0A1G8FDV2"/>
<feature type="transmembrane region" description="Helical" evidence="1">
    <location>
        <begin position="78"/>
        <end position="100"/>
    </location>
</feature>
<dbReference type="Pfam" id="PF12412">
    <property type="entry name" value="DUF3667"/>
    <property type="match status" value="1"/>
</dbReference>
<organism evidence="2 3">
    <name type="scientific">Winogradskyella thalassocola</name>
    <dbReference type="NCBI Taxonomy" id="262004"/>
    <lineage>
        <taxon>Bacteria</taxon>
        <taxon>Pseudomonadati</taxon>
        <taxon>Bacteroidota</taxon>
        <taxon>Flavobacteriia</taxon>
        <taxon>Flavobacteriales</taxon>
        <taxon>Flavobacteriaceae</taxon>
        <taxon>Winogradskyella</taxon>
    </lineage>
</organism>
<proteinExistence type="predicted"/>
<feature type="transmembrane region" description="Helical" evidence="1">
    <location>
        <begin position="171"/>
        <end position="192"/>
    </location>
</feature>
<keyword evidence="1" id="KW-0812">Transmembrane</keyword>
<feature type="transmembrane region" description="Helical" evidence="1">
    <location>
        <begin position="138"/>
        <end position="159"/>
    </location>
</feature>
<protein>
    <submittedName>
        <fullName evidence="2">Uncharacterized protein</fullName>
    </submittedName>
</protein>
<feature type="transmembrane region" description="Helical" evidence="1">
    <location>
        <begin position="198"/>
        <end position="217"/>
    </location>
</feature>